<dbReference type="AlphaFoldDB" id="A0A1U8A3J7"/>
<keyword evidence="1" id="KW-0677">Repeat</keyword>
<dbReference type="PANTHER" id="PTHR23155:SF1205">
    <property type="entry name" value="DISEASE RESISTANCE PROTEIN RPM1"/>
    <property type="match status" value="1"/>
</dbReference>
<dbReference type="GO" id="GO:0006952">
    <property type="term" value="P:defense response"/>
    <property type="evidence" value="ECO:0007669"/>
    <property type="project" value="UniProtKB-KW"/>
</dbReference>
<dbReference type="Gene3D" id="3.80.10.10">
    <property type="entry name" value="Ribonuclease Inhibitor"/>
    <property type="match status" value="1"/>
</dbReference>
<dbReference type="OrthoDB" id="2973320at2759"/>
<reference evidence="7" key="1">
    <citation type="submission" date="2025-08" db="UniProtKB">
        <authorList>
            <consortium name="RefSeq"/>
        </authorList>
    </citation>
    <scope>IDENTIFICATION</scope>
</reference>
<dbReference type="PANTHER" id="PTHR23155">
    <property type="entry name" value="DISEASE RESISTANCE PROTEIN RP"/>
    <property type="match status" value="1"/>
</dbReference>
<evidence type="ECO:0000259" key="5">
    <source>
        <dbReference type="Pfam" id="PF25019"/>
    </source>
</evidence>
<dbReference type="InterPro" id="IPR036388">
    <property type="entry name" value="WH-like_DNA-bd_sf"/>
</dbReference>
<evidence type="ECO:0000259" key="3">
    <source>
        <dbReference type="Pfam" id="PF00931"/>
    </source>
</evidence>
<keyword evidence="2" id="KW-0611">Plant defense</keyword>
<evidence type="ECO:0000313" key="7">
    <source>
        <dbReference type="RefSeq" id="XP_010256300.1"/>
    </source>
</evidence>
<dbReference type="Gene3D" id="1.10.10.10">
    <property type="entry name" value="Winged helix-like DNA-binding domain superfamily/Winged helix DNA-binding domain"/>
    <property type="match status" value="1"/>
</dbReference>
<dbReference type="GeneID" id="104596722"/>
<dbReference type="InterPro" id="IPR042197">
    <property type="entry name" value="Apaf_helical"/>
</dbReference>
<dbReference type="InterPro" id="IPR044974">
    <property type="entry name" value="Disease_R_plants"/>
</dbReference>
<dbReference type="KEGG" id="nnu:104596722"/>
<dbReference type="InterPro" id="IPR056789">
    <property type="entry name" value="LRR_R13L1-DRL21"/>
</dbReference>
<dbReference type="Pfam" id="PF23559">
    <property type="entry name" value="WHD_DRP"/>
    <property type="match status" value="1"/>
</dbReference>
<dbReference type="InterPro" id="IPR027417">
    <property type="entry name" value="P-loop_NTPase"/>
</dbReference>
<feature type="domain" description="R13L1/DRL21-like LRR repeat region" evidence="5">
    <location>
        <begin position="423"/>
        <end position="548"/>
    </location>
</feature>
<dbReference type="GO" id="GO:0043531">
    <property type="term" value="F:ADP binding"/>
    <property type="evidence" value="ECO:0007669"/>
    <property type="project" value="InterPro"/>
</dbReference>
<gene>
    <name evidence="7" type="primary">LOC104596722</name>
</gene>
<dbReference type="InterPro" id="IPR002182">
    <property type="entry name" value="NB-ARC"/>
</dbReference>
<evidence type="ECO:0000256" key="2">
    <source>
        <dbReference type="ARBA" id="ARBA00022821"/>
    </source>
</evidence>
<name>A0A1U8A3J7_NELNU</name>
<evidence type="ECO:0000256" key="1">
    <source>
        <dbReference type="ARBA" id="ARBA00022737"/>
    </source>
</evidence>
<evidence type="ECO:0000259" key="4">
    <source>
        <dbReference type="Pfam" id="PF23559"/>
    </source>
</evidence>
<dbReference type="InterPro" id="IPR032675">
    <property type="entry name" value="LRR_dom_sf"/>
</dbReference>
<dbReference type="RefSeq" id="XP_010256300.1">
    <property type="nucleotide sequence ID" value="XM_010257998.2"/>
</dbReference>
<proteinExistence type="predicted"/>
<dbReference type="InterPro" id="IPR058922">
    <property type="entry name" value="WHD_DRP"/>
</dbReference>
<feature type="domain" description="Disease resistance protein winged helix" evidence="4">
    <location>
        <begin position="160"/>
        <end position="242"/>
    </location>
</feature>
<accession>A0A1U8A3J7</accession>
<dbReference type="SUPFAM" id="SSF52540">
    <property type="entry name" value="P-loop containing nucleoside triphosphate hydrolases"/>
    <property type="match status" value="1"/>
</dbReference>
<organism evidence="6 7">
    <name type="scientific">Nelumbo nucifera</name>
    <name type="common">Sacred lotus</name>
    <dbReference type="NCBI Taxonomy" id="4432"/>
    <lineage>
        <taxon>Eukaryota</taxon>
        <taxon>Viridiplantae</taxon>
        <taxon>Streptophyta</taxon>
        <taxon>Embryophyta</taxon>
        <taxon>Tracheophyta</taxon>
        <taxon>Spermatophyta</taxon>
        <taxon>Magnoliopsida</taxon>
        <taxon>Proteales</taxon>
        <taxon>Nelumbonaceae</taxon>
        <taxon>Nelumbo</taxon>
    </lineage>
</organism>
<dbReference type="Pfam" id="PF00931">
    <property type="entry name" value="NB-ARC"/>
    <property type="match status" value="1"/>
</dbReference>
<dbReference type="SUPFAM" id="SSF52058">
    <property type="entry name" value="L domain-like"/>
    <property type="match status" value="1"/>
</dbReference>
<dbReference type="Pfam" id="PF25019">
    <property type="entry name" value="LRR_R13L1-DRL21"/>
    <property type="match status" value="1"/>
</dbReference>
<dbReference type="Proteomes" id="UP000189703">
    <property type="component" value="Unplaced"/>
</dbReference>
<dbReference type="Gene3D" id="1.10.8.430">
    <property type="entry name" value="Helical domain of apoptotic protease-activating factors"/>
    <property type="match status" value="1"/>
</dbReference>
<sequence length="636" mass="72829">MSETKFFIVLDGILEINEDDWNPLKAALRDGVRGSKILITTQNQYVAKITGSIYTLSLDCLSNDDCRSLFEEKAFPCGRSCGNLEEILEKVDTKCRGVPLVARTLGHFFNSKTYRHDWDAILESDLWSILGVNNDIFRALSSSYLKLPTCLKQLLAYSSIIPKGHKFDKDKLVHLWMAEGFIKPEGFVQQQGSIGIENLGYDYFNDLASRSFIQCTDTNQSSNEGSDNQLEYEMHHVVHDFAYFISQYNCLKMENLEQLERLSSDIRHLSLLCKNRREMALQAINEVGNIRTILRRCQHTPVIHEVYSLDRGFENLRVLDLSDTSINALPEFIGCLKQLLHLDLSRTYISSCKEICRLSRLQCLKLMECPELRTLPEMEELTSLRHLHLDQTPLLDMPRNIGRITSLETLSHFIVGSEEENKIGELKGMAAFKGSLHISKLEHVNNAEEASDAALVKKELRELTLEWSERQNYQSPNVADEVLDNLQPYEKIKELHILGFGGSRPPTWMVQPDFSNLLTVFLHGFKNCKFLPPLGQLPYLQSLGISKMDFVTEMGAYFGKRRNRNGREVPAFPSLLMLKFEDMPRWKRWDGVKEDDFPRLVKLTITKCPVLEGLPTLKLKDCMKAMILCGIEGLKF</sequence>
<feature type="domain" description="NB-ARC" evidence="3">
    <location>
        <begin position="2"/>
        <end position="76"/>
    </location>
</feature>
<dbReference type="eggNOG" id="KOG4658">
    <property type="taxonomic scope" value="Eukaryota"/>
</dbReference>
<keyword evidence="6" id="KW-1185">Reference proteome</keyword>
<protein>
    <submittedName>
        <fullName evidence="7">Disease resistance RPP13-like protein 1</fullName>
    </submittedName>
</protein>
<evidence type="ECO:0000313" key="6">
    <source>
        <dbReference type="Proteomes" id="UP000189703"/>
    </source>
</evidence>